<protein>
    <submittedName>
        <fullName evidence="2">Uncharacterized protein</fullName>
    </submittedName>
</protein>
<keyword evidence="1" id="KW-0472">Membrane</keyword>
<dbReference type="PANTHER" id="PTHR36587:SF2">
    <property type="entry name" value="EXPRESSION SITE-ASSOCIATED GENE 3 (ESAG3)-LIKE PROTEIN"/>
    <property type="match status" value="1"/>
</dbReference>
<keyword evidence="3" id="KW-1185">Reference proteome</keyword>
<dbReference type="EMBL" id="JAUIQD010000007">
    <property type="protein sequence ID" value="KAK3344065.1"/>
    <property type="molecule type" value="Genomic_DNA"/>
</dbReference>
<reference evidence="2" key="1">
    <citation type="journal article" date="2023" name="Mol. Phylogenet. Evol.">
        <title>Genome-scale phylogeny and comparative genomics of the fungal order Sordariales.</title>
        <authorList>
            <person name="Hensen N."/>
            <person name="Bonometti L."/>
            <person name="Westerberg I."/>
            <person name="Brannstrom I.O."/>
            <person name="Guillou S."/>
            <person name="Cros-Aarteil S."/>
            <person name="Calhoun S."/>
            <person name="Haridas S."/>
            <person name="Kuo A."/>
            <person name="Mondo S."/>
            <person name="Pangilinan J."/>
            <person name="Riley R."/>
            <person name="LaButti K."/>
            <person name="Andreopoulos B."/>
            <person name="Lipzen A."/>
            <person name="Chen C."/>
            <person name="Yan M."/>
            <person name="Daum C."/>
            <person name="Ng V."/>
            <person name="Clum A."/>
            <person name="Steindorff A."/>
            <person name="Ohm R.A."/>
            <person name="Martin F."/>
            <person name="Silar P."/>
            <person name="Natvig D.O."/>
            <person name="Lalanne C."/>
            <person name="Gautier V."/>
            <person name="Ament-Velasquez S.L."/>
            <person name="Kruys A."/>
            <person name="Hutchinson M.I."/>
            <person name="Powell A.J."/>
            <person name="Barry K."/>
            <person name="Miller A.N."/>
            <person name="Grigoriev I.V."/>
            <person name="Debuchy R."/>
            <person name="Gladieux P."/>
            <person name="Hiltunen Thoren M."/>
            <person name="Johannesson H."/>
        </authorList>
    </citation>
    <scope>NUCLEOTIDE SEQUENCE</scope>
    <source>
        <strain evidence="2">CBS 955.72</strain>
    </source>
</reference>
<accession>A0AAJ0H974</accession>
<keyword evidence="1" id="KW-1133">Transmembrane helix</keyword>
<evidence type="ECO:0000313" key="3">
    <source>
        <dbReference type="Proteomes" id="UP001275084"/>
    </source>
</evidence>
<keyword evidence="1" id="KW-0812">Transmembrane</keyword>
<proteinExistence type="predicted"/>
<dbReference type="AlphaFoldDB" id="A0AAJ0H974"/>
<evidence type="ECO:0000256" key="1">
    <source>
        <dbReference type="SAM" id="Phobius"/>
    </source>
</evidence>
<dbReference type="Proteomes" id="UP001275084">
    <property type="component" value="Unassembled WGS sequence"/>
</dbReference>
<organism evidence="2 3">
    <name type="scientific">Lasiosphaeria hispida</name>
    <dbReference type="NCBI Taxonomy" id="260671"/>
    <lineage>
        <taxon>Eukaryota</taxon>
        <taxon>Fungi</taxon>
        <taxon>Dikarya</taxon>
        <taxon>Ascomycota</taxon>
        <taxon>Pezizomycotina</taxon>
        <taxon>Sordariomycetes</taxon>
        <taxon>Sordariomycetidae</taxon>
        <taxon>Sordariales</taxon>
        <taxon>Lasiosphaeriaceae</taxon>
        <taxon>Lasiosphaeria</taxon>
    </lineage>
</organism>
<feature type="transmembrane region" description="Helical" evidence="1">
    <location>
        <begin position="26"/>
        <end position="50"/>
    </location>
</feature>
<name>A0AAJ0H974_9PEZI</name>
<dbReference type="CDD" id="cd22997">
    <property type="entry name" value="GT_LH"/>
    <property type="match status" value="1"/>
</dbReference>
<dbReference type="PANTHER" id="PTHR36587">
    <property type="entry name" value="EXPRESSION SITE-ASSOCIATED GENE 3 (ESAG3)-LIKE PROTEIN"/>
    <property type="match status" value="1"/>
</dbReference>
<gene>
    <name evidence="2" type="ORF">B0T25DRAFT_573029</name>
</gene>
<comment type="caution">
    <text evidence="2">The sequence shown here is derived from an EMBL/GenBank/DDBJ whole genome shotgun (WGS) entry which is preliminary data.</text>
</comment>
<sequence length="521" mass="57915">MATVKSSWVDMGNWANCNPSLHGSRVWLLLFSWSIILLSGFAVLTSGAGVTKQDKAIYKKLSGVPDIVPRPSTFLNGVLSWSGYGLGDAPTDELSDADAHLCGTIFSAVIQGYPPPVLVGYREEEGDPLGFAGLLDAFLRVLSDYRLRVREKDVILWLGSGPWIQLPVEVTIRRYLQQREVINLRLARRYPFMNIHQGVLFPVAKSCPYEWCNDTDVKRVFSESTLPRDTYGPLEDDLATTSKFSRPRFIMPAAFIGEARDIVALLKAALKLSGPNEMDLDGSSIWGQLFLRQEQRRQAQPDQGLKQNQTAFQQPSDVISGIFHGQEQKHTHNDTDQAADPDLGIHLDYESRLFQALEPLAANDIHLLTLDRPIIAHSPSRSAAHLYRTPLQLPPELAPSLSPFAHINTTTTPLSQANLNHLQKETQYSTLPFLTNTAVPRGSISSILLPSSQRDAAEWWDKMWFRQPGHGGRVLLHDYLHPNRAALALEARTGATARGGRTGWWNDRGGRGGVWTDLGGF</sequence>
<evidence type="ECO:0000313" key="2">
    <source>
        <dbReference type="EMBL" id="KAK3344065.1"/>
    </source>
</evidence>
<reference evidence="2" key="2">
    <citation type="submission" date="2023-06" db="EMBL/GenBank/DDBJ databases">
        <authorList>
            <consortium name="Lawrence Berkeley National Laboratory"/>
            <person name="Haridas S."/>
            <person name="Hensen N."/>
            <person name="Bonometti L."/>
            <person name="Westerberg I."/>
            <person name="Brannstrom I.O."/>
            <person name="Guillou S."/>
            <person name="Cros-Aarteil S."/>
            <person name="Calhoun S."/>
            <person name="Kuo A."/>
            <person name="Mondo S."/>
            <person name="Pangilinan J."/>
            <person name="Riley R."/>
            <person name="Labutti K."/>
            <person name="Andreopoulos B."/>
            <person name="Lipzen A."/>
            <person name="Chen C."/>
            <person name="Yanf M."/>
            <person name="Daum C."/>
            <person name="Ng V."/>
            <person name="Clum A."/>
            <person name="Steindorff A."/>
            <person name="Ohm R."/>
            <person name="Martin F."/>
            <person name="Silar P."/>
            <person name="Natvig D."/>
            <person name="Lalanne C."/>
            <person name="Gautier V."/>
            <person name="Ament-Velasquez S.L."/>
            <person name="Kruys A."/>
            <person name="Hutchinson M.I."/>
            <person name="Powell A.J."/>
            <person name="Barry K."/>
            <person name="Miller A.N."/>
            <person name="Grigoriev I.V."/>
            <person name="Debuchy R."/>
            <person name="Gladieux P."/>
            <person name="Thoren M.H."/>
            <person name="Johannesson H."/>
        </authorList>
    </citation>
    <scope>NUCLEOTIDE SEQUENCE</scope>
    <source>
        <strain evidence="2">CBS 955.72</strain>
    </source>
</reference>